<evidence type="ECO:0000313" key="1">
    <source>
        <dbReference type="EMBL" id="KKL94920.1"/>
    </source>
</evidence>
<dbReference type="EMBL" id="LAZR01018803">
    <property type="protein sequence ID" value="KKL94920.1"/>
    <property type="molecule type" value="Genomic_DNA"/>
</dbReference>
<dbReference type="AlphaFoldDB" id="A0A0F9IMB0"/>
<comment type="caution">
    <text evidence="1">The sequence shown here is derived from an EMBL/GenBank/DDBJ whole genome shotgun (WGS) entry which is preliminary data.</text>
</comment>
<accession>A0A0F9IMB0</accession>
<reference evidence="1" key="1">
    <citation type="journal article" date="2015" name="Nature">
        <title>Complex archaea that bridge the gap between prokaryotes and eukaryotes.</title>
        <authorList>
            <person name="Spang A."/>
            <person name="Saw J.H."/>
            <person name="Jorgensen S.L."/>
            <person name="Zaremba-Niedzwiedzka K."/>
            <person name="Martijn J."/>
            <person name="Lind A.E."/>
            <person name="van Eijk R."/>
            <person name="Schleper C."/>
            <person name="Guy L."/>
            <person name="Ettema T.J."/>
        </authorList>
    </citation>
    <scope>NUCLEOTIDE SEQUENCE</scope>
</reference>
<proteinExistence type="predicted"/>
<gene>
    <name evidence="1" type="ORF">LCGC14_1859870</name>
</gene>
<organism evidence="1">
    <name type="scientific">marine sediment metagenome</name>
    <dbReference type="NCBI Taxonomy" id="412755"/>
    <lineage>
        <taxon>unclassified sequences</taxon>
        <taxon>metagenomes</taxon>
        <taxon>ecological metagenomes</taxon>
    </lineage>
</organism>
<sequence>MINIWAAEWHSTNKLAEYRPLFLYEKDLPALFRTRRECRAYIKDKYGYLAERREEPHGWRMPQAVKVRFVYDSSGRCPHDNI</sequence>
<protein>
    <submittedName>
        <fullName evidence="1">Uncharacterized protein</fullName>
    </submittedName>
</protein>
<name>A0A0F9IMB0_9ZZZZ</name>